<evidence type="ECO:0000313" key="3">
    <source>
        <dbReference type="Proteomes" id="UP000821853"/>
    </source>
</evidence>
<dbReference type="GO" id="GO:0008285">
    <property type="term" value="P:negative regulation of cell population proliferation"/>
    <property type="evidence" value="ECO:0007669"/>
    <property type="project" value="TreeGrafter"/>
</dbReference>
<feature type="region of interest" description="Disordered" evidence="1">
    <location>
        <begin position="240"/>
        <end position="270"/>
    </location>
</feature>
<sequence length="270" mass="29619">MEEAFTYCFSFNKLKTDSITDLISCLSVKRLNMEVDCNADALLELDMELETARSRAAMSSSYRQQVESLQKELITLGEMYKRLEARLQASEPRPQVEAQAALLQEAALHEVAGVRHQLEAKQVQVDSLSSRSKEDRIAALSSLCQRMEVHLVEARYCTDQKRGESGSEASGGFDDVCASMELEGNSPTVNPSGLLGSYTSHTEMTPVSDMLKEAELALGSPERRTRSSVQFEELELAGMVEATAERPQAHAPGANARGLQQAATTSEPKI</sequence>
<feature type="compositionally biased region" description="Polar residues" evidence="1">
    <location>
        <begin position="261"/>
        <end position="270"/>
    </location>
</feature>
<gene>
    <name evidence="2" type="ORF">HPB48_005062</name>
</gene>
<keyword evidence="3" id="KW-1185">Reference proteome</keyword>
<dbReference type="AlphaFoldDB" id="A0A9J6FHE3"/>
<dbReference type="EMBL" id="JABSTR010000001">
    <property type="protein sequence ID" value="KAH9361785.1"/>
    <property type="molecule type" value="Genomic_DNA"/>
</dbReference>
<comment type="caution">
    <text evidence="2">The sequence shown here is derived from an EMBL/GenBank/DDBJ whole genome shotgun (WGS) entry which is preliminary data.</text>
</comment>
<dbReference type="PANTHER" id="PTHR15154">
    <property type="entry name" value="HAMARTIN"/>
    <property type="match status" value="1"/>
</dbReference>
<dbReference type="VEuPathDB" id="VectorBase:HLOH_053148"/>
<evidence type="ECO:0000313" key="2">
    <source>
        <dbReference type="EMBL" id="KAH9361785.1"/>
    </source>
</evidence>
<dbReference type="PANTHER" id="PTHR15154:SF2">
    <property type="entry name" value="HAMARTIN"/>
    <property type="match status" value="1"/>
</dbReference>
<organism evidence="2 3">
    <name type="scientific">Haemaphysalis longicornis</name>
    <name type="common">Bush tick</name>
    <dbReference type="NCBI Taxonomy" id="44386"/>
    <lineage>
        <taxon>Eukaryota</taxon>
        <taxon>Metazoa</taxon>
        <taxon>Ecdysozoa</taxon>
        <taxon>Arthropoda</taxon>
        <taxon>Chelicerata</taxon>
        <taxon>Arachnida</taxon>
        <taxon>Acari</taxon>
        <taxon>Parasitiformes</taxon>
        <taxon>Ixodida</taxon>
        <taxon>Ixodoidea</taxon>
        <taxon>Ixodidae</taxon>
        <taxon>Haemaphysalinae</taxon>
        <taxon>Haemaphysalis</taxon>
    </lineage>
</organism>
<proteinExistence type="predicted"/>
<dbReference type="OrthoDB" id="6022054at2759"/>
<dbReference type="GO" id="GO:0051726">
    <property type="term" value="P:regulation of cell cycle"/>
    <property type="evidence" value="ECO:0007669"/>
    <property type="project" value="TreeGrafter"/>
</dbReference>
<dbReference type="Proteomes" id="UP000821853">
    <property type="component" value="Chromosome 1"/>
</dbReference>
<name>A0A9J6FHE3_HAELO</name>
<dbReference type="InterPro" id="IPR007483">
    <property type="entry name" value="Hamartin"/>
</dbReference>
<dbReference type="GO" id="GO:0032007">
    <property type="term" value="P:negative regulation of TOR signaling"/>
    <property type="evidence" value="ECO:0007669"/>
    <property type="project" value="TreeGrafter"/>
</dbReference>
<evidence type="ECO:0000256" key="1">
    <source>
        <dbReference type="SAM" id="MobiDB-lite"/>
    </source>
</evidence>
<dbReference type="GO" id="GO:0033596">
    <property type="term" value="C:TSC1-TSC2 complex"/>
    <property type="evidence" value="ECO:0007669"/>
    <property type="project" value="TreeGrafter"/>
</dbReference>
<accession>A0A9J6FHE3</accession>
<reference evidence="2 3" key="1">
    <citation type="journal article" date="2020" name="Cell">
        <title>Large-Scale Comparative Analyses of Tick Genomes Elucidate Their Genetic Diversity and Vector Capacities.</title>
        <authorList>
            <consortium name="Tick Genome and Microbiome Consortium (TIGMIC)"/>
            <person name="Jia N."/>
            <person name="Wang J."/>
            <person name="Shi W."/>
            <person name="Du L."/>
            <person name="Sun Y."/>
            <person name="Zhan W."/>
            <person name="Jiang J.F."/>
            <person name="Wang Q."/>
            <person name="Zhang B."/>
            <person name="Ji P."/>
            <person name="Bell-Sakyi L."/>
            <person name="Cui X.M."/>
            <person name="Yuan T.T."/>
            <person name="Jiang B.G."/>
            <person name="Yang W.F."/>
            <person name="Lam T.T."/>
            <person name="Chang Q.C."/>
            <person name="Ding S.J."/>
            <person name="Wang X.J."/>
            <person name="Zhu J.G."/>
            <person name="Ruan X.D."/>
            <person name="Zhao L."/>
            <person name="Wei J.T."/>
            <person name="Ye R.Z."/>
            <person name="Que T.C."/>
            <person name="Du C.H."/>
            <person name="Zhou Y.H."/>
            <person name="Cheng J.X."/>
            <person name="Dai P.F."/>
            <person name="Guo W.B."/>
            <person name="Han X.H."/>
            <person name="Huang E.J."/>
            <person name="Li L.F."/>
            <person name="Wei W."/>
            <person name="Gao Y.C."/>
            <person name="Liu J.Z."/>
            <person name="Shao H.Z."/>
            <person name="Wang X."/>
            <person name="Wang C.C."/>
            <person name="Yang T.C."/>
            <person name="Huo Q.B."/>
            <person name="Li W."/>
            <person name="Chen H.Y."/>
            <person name="Chen S.E."/>
            <person name="Zhou L.G."/>
            <person name="Ni X.B."/>
            <person name="Tian J.H."/>
            <person name="Sheng Y."/>
            <person name="Liu T."/>
            <person name="Pan Y.S."/>
            <person name="Xia L.Y."/>
            <person name="Li J."/>
            <person name="Zhao F."/>
            <person name="Cao W.C."/>
        </authorList>
    </citation>
    <scope>NUCLEOTIDE SEQUENCE [LARGE SCALE GENOMIC DNA]</scope>
    <source>
        <strain evidence="2">HaeL-2018</strain>
    </source>
</reference>
<protein>
    <submittedName>
        <fullName evidence="2">Uncharacterized protein</fullName>
    </submittedName>
</protein>